<feature type="region of interest" description="Disordered" evidence="13">
    <location>
        <begin position="456"/>
        <end position="506"/>
    </location>
</feature>
<evidence type="ECO:0000256" key="10">
    <source>
        <dbReference type="ARBA" id="ARBA00023201"/>
    </source>
</evidence>
<evidence type="ECO:0000256" key="11">
    <source>
        <dbReference type="ARBA" id="ARBA00047524"/>
    </source>
</evidence>
<evidence type="ECO:0000259" key="15">
    <source>
        <dbReference type="Pfam" id="PF00999"/>
    </source>
</evidence>
<dbReference type="PRINTS" id="PR01084">
    <property type="entry name" value="NAHEXCHNGR"/>
</dbReference>
<dbReference type="GO" id="GO:0015386">
    <property type="term" value="F:potassium:proton antiporter activity"/>
    <property type="evidence" value="ECO:0007669"/>
    <property type="project" value="TreeGrafter"/>
</dbReference>
<comment type="catalytic activity">
    <reaction evidence="11">
        <text>Na(+)(in) + H(+)(out) = Na(+)(out) + H(+)(in)</text>
        <dbReference type="Rhea" id="RHEA:29419"/>
        <dbReference type="ChEBI" id="CHEBI:15378"/>
        <dbReference type="ChEBI" id="CHEBI:29101"/>
    </reaction>
</comment>
<dbReference type="InterPro" id="IPR004709">
    <property type="entry name" value="NaH_exchanger"/>
</dbReference>
<comment type="catalytic activity">
    <reaction evidence="12">
        <text>K(+)(in) + H(+)(out) = K(+)(out) + H(+)(in)</text>
        <dbReference type="Rhea" id="RHEA:29467"/>
        <dbReference type="ChEBI" id="CHEBI:15378"/>
        <dbReference type="ChEBI" id="CHEBI:29103"/>
    </reaction>
</comment>
<dbReference type="GO" id="GO:0090333">
    <property type="term" value="P:regulation of stomatal closure"/>
    <property type="evidence" value="ECO:0007669"/>
    <property type="project" value="TreeGrafter"/>
</dbReference>
<feature type="transmembrane region" description="Helical" evidence="14">
    <location>
        <begin position="151"/>
        <end position="170"/>
    </location>
</feature>
<keyword evidence="7" id="KW-0915">Sodium</keyword>
<keyword evidence="2" id="KW-0813">Transport</keyword>
<keyword evidence="3" id="KW-0633">Potassium transport</keyword>
<feature type="transmembrane region" description="Helical" evidence="14">
    <location>
        <begin position="79"/>
        <end position="100"/>
    </location>
</feature>
<feature type="compositionally biased region" description="Basic and acidic residues" evidence="13">
    <location>
        <begin position="484"/>
        <end position="499"/>
    </location>
</feature>
<evidence type="ECO:0000256" key="2">
    <source>
        <dbReference type="ARBA" id="ARBA00022448"/>
    </source>
</evidence>
<evidence type="ECO:0000256" key="7">
    <source>
        <dbReference type="ARBA" id="ARBA00023053"/>
    </source>
</evidence>
<dbReference type="GO" id="GO:0051453">
    <property type="term" value="P:regulation of intracellular pH"/>
    <property type="evidence" value="ECO:0007669"/>
    <property type="project" value="TreeGrafter"/>
</dbReference>
<evidence type="ECO:0000256" key="3">
    <source>
        <dbReference type="ARBA" id="ARBA00022538"/>
    </source>
</evidence>
<keyword evidence="4 14" id="KW-0812">Transmembrane</keyword>
<evidence type="ECO:0000313" key="16">
    <source>
        <dbReference type="EMBL" id="AEY76088.1"/>
    </source>
</evidence>
<sequence>MWSQLSSLFYSKMDMLSTSDHASVVSMNLFVALLCGCKNFVHLLQDLQWLLVIALSQDQPSTSSNPHFLKNPLPIPSHLLVFSEDLFFIYLLPPIIFNAGFQVKKKQFFRNFITIIMFGALGTLVSFSIISLGAMAIFRKMDIGSPELGDYLAIGAIFAATDSVCTLQVLNQDETPLLYSLVFGEGVVNDATSVVLFNAIQNFDLTHIDHRTAFKFSGNFLYLFFASTVLGAMTGLLSAYIIKKLYFGRHSTDREVALMMLMAYLSYMLAELFYLSGILTVFFCGIVMSHYTWHNVTESSRVTTKHAFATLSFVAEIFLFLYVGMDALDIEKWRFVSDSPGTSVAVSSILLGLLMVGRAAFVFPLSLLMNFSKKSSSEKVSFNQQVAIWWAGLMRGAVSMALAYNQFTRSGHTQLRGNAIMITSTITVVLFSTMVFGLLTKPLILFLLPHPKHFSSTSTVSDSGSPKAFTVPLLEDTQDNEGDVGNHDEETHHDEETNHRPIARPGSLRMLLNAPTHTVHHYWRKFDDSFMRPVFGGRGFVPFVPGSPTDQSTHNLTQRT</sequence>
<keyword evidence="9 14" id="KW-0472">Membrane</keyword>
<dbReference type="GO" id="GO:0098719">
    <property type="term" value="P:sodium ion import across plasma membrane"/>
    <property type="evidence" value="ECO:0007669"/>
    <property type="project" value="TreeGrafter"/>
</dbReference>
<evidence type="ECO:0000256" key="13">
    <source>
        <dbReference type="SAM" id="MobiDB-lite"/>
    </source>
</evidence>
<feature type="transmembrane region" description="Helical" evidence="14">
    <location>
        <begin position="220"/>
        <end position="242"/>
    </location>
</feature>
<dbReference type="GO" id="GO:0005886">
    <property type="term" value="C:plasma membrane"/>
    <property type="evidence" value="ECO:0007669"/>
    <property type="project" value="TreeGrafter"/>
</dbReference>
<feature type="transmembrane region" description="Helical" evidence="14">
    <location>
        <begin position="387"/>
        <end position="407"/>
    </location>
</feature>
<dbReference type="InterPro" id="IPR018422">
    <property type="entry name" value="Cation/H_exchanger_CPA1"/>
</dbReference>
<proteinExistence type="evidence at transcript level"/>
<feature type="transmembrane region" description="Helical" evidence="14">
    <location>
        <begin position="308"/>
        <end position="328"/>
    </location>
</feature>
<feature type="transmembrane region" description="Helical" evidence="14">
    <location>
        <begin position="177"/>
        <end position="200"/>
    </location>
</feature>
<evidence type="ECO:0000256" key="1">
    <source>
        <dbReference type="ARBA" id="ARBA00004141"/>
    </source>
</evidence>
<dbReference type="EMBL" id="JN657417">
    <property type="protein sequence ID" value="AEY76088.1"/>
    <property type="molecule type" value="mRNA"/>
</dbReference>
<dbReference type="AlphaFoldDB" id="H2DZH7"/>
<evidence type="ECO:0000256" key="6">
    <source>
        <dbReference type="ARBA" id="ARBA00022989"/>
    </source>
</evidence>
<evidence type="ECO:0000256" key="9">
    <source>
        <dbReference type="ARBA" id="ARBA00023136"/>
    </source>
</evidence>
<evidence type="ECO:0000256" key="5">
    <source>
        <dbReference type="ARBA" id="ARBA00022958"/>
    </source>
</evidence>
<feature type="compositionally biased region" description="Low complexity" evidence="13">
    <location>
        <begin position="456"/>
        <end position="465"/>
    </location>
</feature>
<gene>
    <name evidence="16" type="primary">NHX</name>
</gene>
<feature type="transmembrane region" description="Helical" evidence="14">
    <location>
        <begin position="21"/>
        <end position="41"/>
    </location>
</feature>
<evidence type="ECO:0000256" key="8">
    <source>
        <dbReference type="ARBA" id="ARBA00023065"/>
    </source>
</evidence>
<evidence type="ECO:0000256" key="14">
    <source>
        <dbReference type="SAM" id="Phobius"/>
    </source>
</evidence>
<keyword evidence="10" id="KW-0739">Sodium transport</keyword>
<dbReference type="InterPro" id="IPR006153">
    <property type="entry name" value="Cation/H_exchanger_TM"/>
</dbReference>
<reference evidence="16" key="1">
    <citation type="submission" date="2016-12" db="EMBL/GenBank/DDBJ databases">
        <authorList>
            <person name="Song W.-J."/>
            <person name="Kurnit D.M."/>
        </authorList>
    </citation>
    <scope>NUCLEOTIDE SEQUENCE</scope>
</reference>
<protein>
    <submittedName>
        <fullName evidence="16">Na/H antiproter</fullName>
    </submittedName>
</protein>
<organism evidence="16">
    <name type="scientific">Haloxylon ammodendron</name>
    <dbReference type="NCBI Taxonomy" id="151230"/>
    <lineage>
        <taxon>Eukaryota</taxon>
        <taxon>Viridiplantae</taxon>
        <taxon>Streptophyta</taxon>
        <taxon>Embryophyta</taxon>
        <taxon>Tracheophyta</taxon>
        <taxon>Spermatophyta</taxon>
        <taxon>Magnoliopsida</taxon>
        <taxon>eudicotyledons</taxon>
        <taxon>Gunneridae</taxon>
        <taxon>Pentapetalae</taxon>
        <taxon>Caryophyllales</taxon>
        <taxon>Chenopodiaceae</taxon>
        <taxon>Salsoloideae</taxon>
        <taxon>Salsoleae</taxon>
        <taxon>Haloxylon</taxon>
    </lineage>
</organism>
<evidence type="ECO:0000256" key="4">
    <source>
        <dbReference type="ARBA" id="ARBA00022692"/>
    </source>
</evidence>
<feature type="transmembrane region" description="Helical" evidence="14">
    <location>
        <begin position="112"/>
        <end position="139"/>
    </location>
</feature>
<dbReference type="GO" id="GO:0015385">
    <property type="term" value="F:sodium:proton antiporter activity"/>
    <property type="evidence" value="ECO:0007669"/>
    <property type="project" value="InterPro"/>
</dbReference>
<dbReference type="PANTHER" id="PTHR10110">
    <property type="entry name" value="SODIUM/HYDROGEN EXCHANGER"/>
    <property type="match status" value="1"/>
</dbReference>
<feature type="transmembrane region" description="Helical" evidence="14">
    <location>
        <begin position="349"/>
        <end position="367"/>
    </location>
</feature>
<evidence type="ECO:0000256" key="12">
    <source>
        <dbReference type="ARBA" id="ARBA00047912"/>
    </source>
</evidence>
<dbReference type="PANTHER" id="PTHR10110:SF117">
    <property type="entry name" value="SODIUM_HYDROGEN EXCHANGER 2"/>
    <property type="match status" value="1"/>
</dbReference>
<comment type="subcellular location">
    <subcellularLocation>
        <location evidence="1">Membrane</location>
        <topology evidence="1">Multi-pass membrane protein</topology>
    </subcellularLocation>
</comment>
<feature type="transmembrane region" description="Helical" evidence="14">
    <location>
        <begin position="419"/>
        <end position="439"/>
    </location>
</feature>
<keyword evidence="6 14" id="KW-1133">Transmembrane helix</keyword>
<feature type="transmembrane region" description="Helical" evidence="14">
    <location>
        <begin position="263"/>
        <end position="288"/>
    </location>
</feature>
<keyword evidence="8" id="KW-0406">Ion transport</keyword>
<keyword evidence="5" id="KW-0630">Potassium</keyword>
<feature type="domain" description="Cation/H+ exchanger transmembrane" evidence="15">
    <location>
        <begin position="85"/>
        <end position="444"/>
    </location>
</feature>
<name>H2DZH7_9CARY</name>
<accession>H2DZH7</accession>
<dbReference type="Gene3D" id="6.10.140.1330">
    <property type="match status" value="1"/>
</dbReference>
<dbReference type="Pfam" id="PF00999">
    <property type="entry name" value="Na_H_Exchanger"/>
    <property type="match status" value="1"/>
</dbReference>